<dbReference type="GO" id="GO:0055085">
    <property type="term" value="P:transmembrane transport"/>
    <property type="evidence" value="ECO:0007669"/>
    <property type="project" value="TreeGrafter"/>
</dbReference>
<sequence length="336" mass="38748">MDLFRRIFTEDFIKKLFAIFSLIVLFYSIKSIITLVLLTFVFSFLFYKGVNFTYKGVHRIVPIKRKAIIIFIYTLIFLGISYLFYNYVPAVIKQLHFIRNQVIHFNPDDYKDILDSRILSLIQQTHLSSYLNQSGSILVKWLLKVQHLSLDICFAFLLSLLFMIEQDQLVTFVRKIENSKISFIYKYYKYLGKKFLNSFGKIMEVQAILSIINSVFASIAFAFIGFDNVLGIGFMLFILGLIPIAGLLIALIPLLIIAFNIGGITTVIYVLVILGILHLLEGYILKPKLMSISVNLPVFFVFVILIFSEHYMGVWGLIIGIPLFVFLLDILHIEET</sequence>
<comment type="similarity">
    <text evidence="2">Belongs to the autoinducer-2 exporter (AI-2E) (TC 2.A.86) family.</text>
</comment>
<evidence type="ECO:0000256" key="4">
    <source>
        <dbReference type="ARBA" id="ARBA00022989"/>
    </source>
</evidence>
<dbReference type="STRING" id="1121326.CLMAG_22890"/>
<dbReference type="AlphaFoldDB" id="A0A162TCS3"/>
<feature type="transmembrane region" description="Helical" evidence="6">
    <location>
        <begin position="232"/>
        <end position="259"/>
    </location>
</feature>
<dbReference type="EMBL" id="LWAE01000002">
    <property type="protein sequence ID" value="KZL92480.1"/>
    <property type="molecule type" value="Genomic_DNA"/>
</dbReference>
<organism evidence="7 8">
    <name type="scientific">Clostridium magnum DSM 2767</name>
    <dbReference type="NCBI Taxonomy" id="1121326"/>
    <lineage>
        <taxon>Bacteria</taxon>
        <taxon>Bacillati</taxon>
        <taxon>Bacillota</taxon>
        <taxon>Clostridia</taxon>
        <taxon>Eubacteriales</taxon>
        <taxon>Clostridiaceae</taxon>
        <taxon>Clostridium</taxon>
    </lineage>
</organism>
<dbReference type="InterPro" id="IPR002549">
    <property type="entry name" value="AI-2E-like"/>
</dbReference>
<feature type="transmembrane region" description="Helical" evidence="6">
    <location>
        <begin position="145"/>
        <end position="164"/>
    </location>
</feature>
<evidence type="ECO:0000256" key="6">
    <source>
        <dbReference type="SAM" id="Phobius"/>
    </source>
</evidence>
<evidence type="ECO:0000256" key="2">
    <source>
        <dbReference type="ARBA" id="ARBA00009773"/>
    </source>
</evidence>
<evidence type="ECO:0000313" key="7">
    <source>
        <dbReference type="EMBL" id="KZL92480.1"/>
    </source>
</evidence>
<dbReference type="GO" id="GO:0016020">
    <property type="term" value="C:membrane"/>
    <property type="evidence" value="ECO:0007669"/>
    <property type="project" value="UniProtKB-SubCell"/>
</dbReference>
<reference evidence="7 8" key="1">
    <citation type="submission" date="2016-04" db="EMBL/GenBank/DDBJ databases">
        <title>Genome sequence of Clostridium magnum DSM 2767.</title>
        <authorList>
            <person name="Poehlein A."/>
            <person name="Uhlig R."/>
            <person name="Fischer R."/>
            <person name="Bahl H."/>
            <person name="Daniel R."/>
        </authorList>
    </citation>
    <scope>NUCLEOTIDE SEQUENCE [LARGE SCALE GENOMIC DNA]</scope>
    <source>
        <strain evidence="7 8">DSM 2767</strain>
    </source>
</reference>
<proteinExistence type="inferred from homology"/>
<dbReference type="PATRIC" id="fig|1121326.3.peg.2286"/>
<feature type="transmembrane region" description="Helical" evidence="6">
    <location>
        <begin position="66"/>
        <end position="85"/>
    </location>
</feature>
<dbReference type="OrthoDB" id="9772136at2"/>
<evidence type="ECO:0000313" key="8">
    <source>
        <dbReference type="Proteomes" id="UP000076603"/>
    </source>
</evidence>
<keyword evidence="5 6" id="KW-0472">Membrane</keyword>
<feature type="transmembrane region" description="Helical" evidence="6">
    <location>
        <begin position="12"/>
        <end position="29"/>
    </location>
</feature>
<comment type="subcellular location">
    <subcellularLocation>
        <location evidence="1">Membrane</location>
        <topology evidence="1">Multi-pass membrane protein</topology>
    </subcellularLocation>
</comment>
<dbReference type="Proteomes" id="UP000076603">
    <property type="component" value="Unassembled WGS sequence"/>
</dbReference>
<keyword evidence="4 6" id="KW-1133">Transmembrane helix</keyword>
<dbReference type="Pfam" id="PF01594">
    <property type="entry name" value="AI-2E_transport"/>
    <property type="match status" value="1"/>
</dbReference>
<comment type="caution">
    <text evidence="7">The sequence shown here is derived from an EMBL/GenBank/DDBJ whole genome shotgun (WGS) entry which is preliminary data.</text>
</comment>
<dbReference type="PANTHER" id="PTHR21716">
    <property type="entry name" value="TRANSMEMBRANE PROTEIN"/>
    <property type="match status" value="1"/>
</dbReference>
<evidence type="ECO:0000256" key="5">
    <source>
        <dbReference type="ARBA" id="ARBA00023136"/>
    </source>
</evidence>
<dbReference type="RefSeq" id="WP_066621998.1">
    <property type="nucleotide sequence ID" value="NZ_FQXL01000023.1"/>
</dbReference>
<dbReference type="PANTHER" id="PTHR21716:SF62">
    <property type="entry name" value="TRANSPORT PROTEIN YDBI-RELATED"/>
    <property type="match status" value="1"/>
</dbReference>
<name>A0A162TCS3_9CLOT</name>
<keyword evidence="8" id="KW-1185">Reference proteome</keyword>
<evidence type="ECO:0000256" key="3">
    <source>
        <dbReference type="ARBA" id="ARBA00022692"/>
    </source>
</evidence>
<feature type="transmembrane region" description="Helical" evidence="6">
    <location>
        <begin position="266"/>
        <end position="284"/>
    </location>
</feature>
<evidence type="ECO:0000256" key="1">
    <source>
        <dbReference type="ARBA" id="ARBA00004141"/>
    </source>
</evidence>
<gene>
    <name evidence="7" type="ORF">CLMAG_22890</name>
</gene>
<accession>A0A162TCS3</accession>
<feature type="transmembrane region" description="Helical" evidence="6">
    <location>
        <begin position="207"/>
        <end position="226"/>
    </location>
</feature>
<protein>
    <submittedName>
        <fullName evidence="7">Pheromone autoinducer 2 transporter</fullName>
    </submittedName>
</protein>
<feature type="transmembrane region" description="Helical" evidence="6">
    <location>
        <begin position="290"/>
        <end position="307"/>
    </location>
</feature>
<keyword evidence="3 6" id="KW-0812">Transmembrane</keyword>
<feature type="transmembrane region" description="Helical" evidence="6">
    <location>
        <begin position="314"/>
        <end position="333"/>
    </location>
</feature>